<reference evidence="10" key="1">
    <citation type="submission" date="2020-11" db="EMBL/GenBank/DDBJ databases">
        <authorList>
            <person name="Tran Van P."/>
        </authorList>
    </citation>
    <scope>NUCLEOTIDE SEQUENCE</scope>
</reference>
<proteinExistence type="inferred from homology"/>
<keyword evidence="4" id="KW-0597">Phosphoprotein</keyword>
<feature type="region of interest" description="Disordered" evidence="9">
    <location>
        <begin position="135"/>
        <end position="181"/>
    </location>
</feature>
<dbReference type="GO" id="GO:0005929">
    <property type="term" value="C:cilium"/>
    <property type="evidence" value="ECO:0007669"/>
    <property type="project" value="TreeGrafter"/>
</dbReference>
<keyword evidence="7" id="KW-0206">Cytoskeleton</keyword>
<organism evidence="10">
    <name type="scientific">Timema bartmani</name>
    <dbReference type="NCBI Taxonomy" id="61472"/>
    <lineage>
        <taxon>Eukaryota</taxon>
        <taxon>Metazoa</taxon>
        <taxon>Ecdysozoa</taxon>
        <taxon>Arthropoda</taxon>
        <taxon>Hexapoda</taxon>
        <taxon>Insecta</taxon>
        <taxon>Pterygota</taxon>
        <taxon>Neoptera</taxon>
        <taxon>Polyneoptera</taxon>
        <taxon>Phasmatodea</taxon>
        <taxon>Timematodea</taxon>
        <taxon>Timematoidea</taxon>
        <taxon>Timematidae</taxon>
        <taxon>Timema</taxon>
    </lineage>
</organism>
<evidence type="ECO:0000256" key="8">
    <source>
        <dbReference type="ARBA" id="ARBA00023273"/>
    </source>
</evidence>
<gene>
    <name evidence="10" type="ORF">TBIB3V08_LOCUS7007</name>
</gene>
<evidence type="ECO:0000256" key="4">
    <source>
        <dbReference type="ARBA" id="ARBA00022553"/>
    </source>
</evidence>
<sequence length="699" mass="80551">MSGFITLTYYTYLEPGPRSSLDDRQQFCPGMLCILALRSLEDRQQFCPGYVVHLSTALIPMSYTVSAHFFYERRMTLRHVPGRRREPGFEGLDYCEQVLRETRTQVTNSLPWFTEEIEKKNYFCRLVCETSRKRPEGRDQWEETSGKRPVGRDQWEETSGKRPVGRDQWEETRGKRPVGRDHFTPTVLMKSWCPNGLRHRATVATRSWGSTEPQYSSVDSLNLPARVIASRNPTNTPIGDMMTDRRVARGSPFAKISHPAERISQAERHRRCRREQLRLRDTGNNSGDIIIPSQDERHRKQLRIEQESRVRLRKMQSSLSYPKDAVKIKDIDTRPKKREDLEEIANRALDKEGYQSVYFRVSGSRRESTGRKDRQTDTARIVYLYFALGIDLYSLPSIPDKLIEDADTEIQTGDLFDFDVEVEPYLEVLVGASVYQAMDEVVWEKQVGASQRRANIFNKVKAGEKAEVQRLNERNRRLQEEDNRRKKEHEEGTSKQEDQDVNIASANLVRGALVHVLPQVLTGLKKEGYRIEDLRTDVDEHFLPWLVEEVRSIIDTKENVSKKLVGIVTRLVEERILQENVGSDTEVDGSHLKSSLLVSTRSRITKSLDRSRMSSKMRGHTDSFFIKKPSRFGESVNAPSEVNVETPQDLLTSQDKPAGSKTSHDIRLNQSSVDKELSEPIKRTEPPLQDKTKSEQEIP</sequence>
<evidence type="ECO:0000256" key="1">
    <source>
        <dbReference type="ARBA" id="ARBA00004611"/>
    </source>
</evidence>
<keyword evidence="6" id="KW-0969">Cilium</keyword>
<dbReference type="Pfam" id="PF06098">
    <property type="entry name" value="Radial_spoke_3"/>
    <property type="match status" value="1"/>
</dbReference>
<comment type="similarity">
    <text evidence="2">Belongs to the flagellar radial spoke RSP3 family.</text>
</comment>
<evidence type="ECO:0000256" key="5">
    <source>
        <dbReference type="ARBA" id="ARBA00022846"/>
    </source>
</evidence>
<name>A0A7R9F2H5_9NEOP</name>
<evidence type="ECO:0000256" key="2">
    <source>
        <dbReference type="ARBA" id="ARBA00006737"/>
    </source>
</evidence>
<comment type="subcellular location">
    <subcellularLocation>
        <location evidence="1">Cytoplasm</location>
        <location evidence="1">Cytoskeleton</location>
        <location evidence="1">Flagellum axoneme</location>
    </subcellularLocation>
</comment>
<evidence type="ECO:0000256" key="7">
    <source>
        <dbReference type="ARBA" id="ARBA00023212"/>
    </source>
</evidence>
<dbReference type="EMBL" id="OD566779">
    <property type="protein sequence ID" value="CAD7444634.1"/>
    <property type="molecule type" value="Genomic_DNA"/>
</dbReference>
<keyword evidence="5" id="KW-0282">Flagellum</keyword>
<evidence type="ECO:0000256" key="9">
    <source>
        <dbReference type="SAM" id="MobiDB-lite"/>
    </source>
</evidence>
<dbReference type="PANTHER" id="PTHR21648:SF0">
    <property type="entry name" value="RADIAL SPOKE HEAD PROTEIN 3 HOMOLOG"/>
    <property type="match status" value="1"/>
</dbReference>
<dbReference type="AlphaFoldDB" id="A0A7R9F2H5"/>
<dbReference type="PANTHER" id="PTHR21648">
    <property type="entry name" value="FLAGELLAR RADIAL SPOKE PROTEIN 3"/>
    <property type="match status" value="1"/>
</dbReference>
<feature type="compositionally biased region" description="Polar residues" evidence="9">
    <location>
        <begin position="637"/>
        <end position="655"/>
    </location>
</feature>
<accession>A0A7R9F2H5</accession>
<evidence type="ECO:0000256" key="6">
    <source>
        <dbReference type="ARBA" id="ARBA00023069"/>
    </source>
</evidence>
<evidence type="ECO:0000313" key="10">
    <source>
        <dbReference type="EMBL" id="CAD7444634.1"/>
    </source>
</evidence>
<evidence type="ECO:0000256" key="3">
    <source>
        <dbReference type="ARBA" id="ARBA00022490"/>
    </source>
</evidence>
<feature type="compositionally biased region" description="Basic and acidic residues" evidence="9">
    <location>
        <begin position="662"/>
        <end position="699"/>
    </location>
</feature>
<keyword evidence="8" id="KW-0966">Cell projection</keyword>
<dbReference type="InterPro" id="IPR009290">
    <property type="entry name" value="Radial_spoke_3"/>
</dbReference>
<keyword evidence="3" id="KW-0963">Cytoplasm</keyword>
<feature type="region of interest" description="Disordered" evidence="9">
    <location>
        <begin position="471"/>
        <end position="501"/>
    </location>
</feature>
<feature type="compositionally biased region" description="Basic and acidic residues" evidence="9">
    <location>
        <begin position="471"/>
        <end position="498"/>
    </location>
</feature>
<protein>
    <submittedName>
        <fullName evidence="10">Uncharacterized protein</fullName>
    </submittedName>
</protein>
<feature type="region of interest" description="Disordered" evidence="9">
    <location>
        <begin position="634"/>
        <end position="699"/>
    </location>
</feature>